<feature type="domain" description="Thioredoxin-like fold" evidence="7">
    <location>
        <begin position="80"/>
        <end position="245"/>
    </location>
</feature>
<evidence type="ECO:0000256" key="1">
    <source>
        <dbReference type="ARBA" id="ARBA00005791"/>
    </source>
</evidence>
<dbReference type="EMBL" id="FNGF01000005">
    <property type="protein sequence ID" value="SDL39418.1"/>
    <property type="molecule type" value="Genomic_DNA"/>
</dbReference>
<evidence type="ECO:0000256" key="4">
    <source>
        <dbReference type="ARBA" id="ARBA00023157"/>
    </source>
</evidence>
<dbReference type="InterPro" id="IPR036249">
    <property type="entry name" value="Thioredoxin-like_sf"/>
</dbReference>
<organism evidence="8 9">
    <name type="scientific">Glycomyces sambucus</name>
    <dbReference type="NCBI Taxonomy" id="380244"/>
    <lineage>
        <taxon>Bacteria</taxon>
        <taxon>Bacillati</taxon>
        <taxon>Actinomycetota</taxon>
        <taxon>Actinomycetes</taxon>
        <taxon>Glycomycetales</taxon>
        <taxon>Glycomycetaceae</taxon>
        <taxon>Glycomyces</taxon>
    </lineage>
</organism>
<dbReference type="InterPro" id="IPR012336">
    <property type="entry name" value="Thioredoxin-like_fold"/>
</dbReference>
<dbReference type="STRING" id="380244.SAMN05216298_3786"/>
<evidence type="ECO:0000256" key="3">
    <source>
        <dbReference type="ARBA" id="ARBA00023002"/>
    </source>
</evidence>
<reference evidence="9" key="1">
    <citation type="submission" date="2016-10" db="EMBL/GenBank/DDBJ databases">
        <authorList>
            <person name="Varghese N."/>
            <person name="Submissions S."/>
        </authorList>
    </citation>
    <scope>NUCLEOTIDE SEQUENCE [LARGE SCALE GENOMIC DNA]</scope>
    <source>
        <strain evidence="9">CGMCC 4.3147</strain>
    </source>
</reference>
<sequence>MGSSERKTERRKAAEALRKQQAAEARRRKTLLWVSVGAAVVLIGGLLGWGIWYNSQGDDYEVNEPTAAVTDSFGVQVGDGPVQVDLFIDYMCPACNQFESAYAAQLQSWIDDGSVTVNYHPITILDRLSSGTQYSTRAAAAAVCAADAGEQQFLDYTLALYENQPAENSTGLTDQELIAIGTDDVGLDAAWQSCVEDGTYKGWVQDGTAWATGDGGVSGTPTAKIDGTTVEDNSQFADLVQAAIDAA</sequence>
<proteinExistence type="inferred from homology"/>
<dbReference type="Gene3D" id="3.40.30.10">
    <property type="entry name" value="Glutaredoxin"/>
    <property type="match status" value="1"/>
</dbReference>
<feature type="transmembrane region" description="Helical" evidence="6">
    <location>
        <begin position="31"/>
        <end position="52"/>
    </location>
</feature>
<dbReference type="OrthoDB" id="117402at2"/>
<dbReference type="SUPFAM" id="SSF52833">
    <property type="entry name" value="Thioredoxin-like"/>
    <property type="match status" value="1"/>
</dbReference>
<dbReference type="GO" id="GO:0016491">
    <property type="term" value="F:oxidoreductase activity"/>
    <property type="evidence" value="ECO:0007669"/>
    <property type="project" value="UniProtKB-KW"/>
</dbReference>
<dbReference type="Proteomes" id="UP000198662">
    <property type="component" value="Unassembled WGS sequence"/>
</dbReference>
<dbReference type="RefSeq" id="WP_091052556.1">
    <property type="nucleotide sequence ID" value="NZ_FNGF01000005.1"/>
</dbReference>
<gene>
    <name evidence="8" type="ORF">SAMN05216298_3786</name>
</gene>
<keyword evidence="8" id="KW-0413">Isomerase</keyword>
<keyword evidence="6" id="KW-0812">Transmembrane</keyword>
<keyword evidence="4" id="KW-1015">Disulfide bond</keyword>
<keyword evidence="2" id="KW-0732">Signal</keyword>
<dbReference type="GO" id="GO:0016853">
    <property type="term" value="F:isomerase activity"/>
    <property type="evidence" value="ECO:0007669"/>
    <property type="project" value="UniProtKB-KW"/>
</dbReference>
<keyword evidence="5" id="KW-0676">Redox-active center</keyword>
<dbReference type="Pfam" id="PF13462">
    <property type="entry name" value="Thioredoxin_4"/>
    <property type="match status" value="1"/>
</dbReference>
<keyword evidence="3" id="KW-0560">Oxidoreductase</keyword>
<keyword evidence="6" id="KW-0472">Membrane</keyword>
<evidence type="ECO:0000256" key="2">
    <source>
        <dbReference type="ARBA" id="ARBA00022729"/>
    </source>
</evidence>
<name>A0A1G9JPH0_9ACTN</name>
<dbReference type="CDD" id="cd02972">
    <property type="entry name" value="DsbA_family"/>
    <property type="match status" value="1"/>
</dbReference>
<accession>A0A1G9JPH0</accession>
<keyword evidence="6" id="KW-1133">Transmembrane helix</keyword>
<evidence type="ECO:0000259" key="7">
    <source>
        <dbReference type="Pfam" id="PF13462"/>
    </source>
</evidence>
<keyword evidence="9" id="KW-1185">Reference proteome</keyword>
<dbReference type="PANTHER" id="PTHR13887">
    <property type="entry name" value="GLUTATHIONE S-TRANSFERASE KAPPA"/>
    <property type="match status" value="1"/>
</dbReference>
<evidence type="ECO:0000256" key="5">
    <source>
        <dbReference type="ARBA" id="ARBA00023284"/>
    </source>
</evidence>
<comment type="similarity">
    <text evidence="1">Belongs to the thioredoxin family. DsbA subfamily.</text>
</comment>
<evidence type="ECO:0000313" key="9">
    <source>
        <dbReference type="Proteomes" id="UP000198662"/>
    </source>
</evidence>
<evidence type="ECO:0000256" key="6">
    <source>
        <dbReference type="SAM" id="Phobius"/>
    </source>
</evidence>
<dbReference type="AlphaFoldDB" id="A0A1G9JPH0"/>
<protein>
    <submittedName>
        <fullName evidence="8">Protein-disulfide isomerase</fullName>
    </submittedName>
</protein>
<evidence type="ECO:0000313" key="8">
    <source>
        <dbReference type="EMBL" id="SDL39418.1"/>
    </source>
</evidence>
<dbReference type="PANTHER" id="PTHR13887:SF14">
    <property type="entry name" value="DISULFIDE BOND FORMATION PROTEIN D"/>
    <property type="match status" value="1"/>
</dbReference>